<dbReference type="Proteomes" id="UP000243499">
    <property type="component" value="Chromosome 9"/>
</dbReference>
<feature type="domain" description="RNase H type-1" evidence="1">
    <location>
        <begin position="303"/>
        <end position="349"/>
    </location>
</feature>
<dbReference type="AlphaFoldDB" id="A0A2T8I6K1"/>
<name>A0A2T8I6K1_9POAL</name>
<dbReference type="GO" id="GO:0004523">
    <property type="term" value="F:RNA-DNA hybrid ribonuclease activity"/>
    <property type="evidence" value="ECO:0007669"/>
    <property type="project" value="InterPro"/>
</dbReference>
<dbReference type="Gramene" id="PVH33290">
    <property type="protein sequence ID" value="PVH33290"/>
    <property type="gene ID" value="PAHAL_9G619200"/>
</dbReference>
<evidence type="ECO:0000259" key="2">
    <source>
        <dbReference type="Pfam" id="PF13966"/>
    </source>
</evidence>
<dbReference type="EMBL" id="CM008054">
    <property type="protein sequence ID" value="PVH33290.1"/>
    <property type="molecule type" value="Genomic_DNA"/>
</dbReference>
<dbReference type="InterPro" id="IPR026960">
    <property type="entry name" value="RVT-Znf"/>
</dbReference>
<evidence type="ECO:0000313" key="3">
    <source>
        <dbReference type="EMBL" id="PVH33290.1"/>
    </source>
</evidence>
<dbReference type="PANTHER" id="PTHR47074">
    <property type="entry name" value="BNAC02G40300D PROTEIN"/>
    <property type="match status" value="1"/>
</dbReference>
<protein>
    <recommendedName>
        <fullName evidence="4">Reverse transcriptase zinc-binding domain-containing protein</fullName>
    </recommendedName>
</protein>
<evidence type="ECO:0008006" key="4">
    <source>
        <dbReference type="Google" id="ProtNLM"/>
    </source>
</evidence>
<dbReference type="Pfam" id="PF13456">
    <property type="entry name" value="RVT_3"/>
    <property type="match status" value="1"/>
</dbReference>
<dbReference type="InterPro" id="IPR052929">
    <property type="entry name" value="RNase_H-like_EbsB-rel"/>
</dbReference>
<sequence>MNVHEAPGISYSWRSIVRGVQALKEGLIWRVGNGRQINIWLDPWIPDGVTRRPVTPRPLEIGDWDRQLVEEVFWVEDWKRKYTRQVRREARRQYGGSSSSAGSSGSAHGQGAGFEWKKIWRLNCPPKVRHFLWRFSHNSLPLRRNISRRGMDIDTRCPVCWRLDEDGGHCFFKCKFAKECWRALNLEDARQVLSGLSSAKQVTEHVLSMPEEKKLLIVGLLWAWWDAHNKANVGEQRRSTDEIIYRARSVVHQEEEAVTEGVQANARGHAQRWISPPPDVWKINVDAAFWAEELAGAWGFVVRDNATAVLGRCRAIGSALQAAASQGMQHIILETDSQVLVKALQTNEHDLAQGAHSLARLGRDRDPDHPSVWVHPLPEFVNNLLGP</sequence>
<proteinExistence type="predicted"/>
<reference evidence="3" key="1">
    <citation type="submission" date="2018-04" db="EMBL/GenBank/DDBJ databases">
        <title>WGS assembly of Panicum hallii.</title>
        <authorList>
            <person name="Lovell J."/>
            <person name="Jenkins J."/>
            <person name="Lowry D."/>
            <person name="Mamidi S."/>
            <person name="Sreedasyam A."/>
            <person name="Weng X."/>
            <person name="Barry K."/>
            <person name="Bonette J."/>
            <person name="Campitelli B."/>
            <person name="Daum C."/>
            <person name="Gordon S."/>
            <person name="Gould B."/>
            <person name="Lipzen A."/>
            <person name="Macqueen A."/>
            <person name="Palacio-Mejia J."/>
            <person name="Plott C."/>
            <person name="Shakirov E."/>
            <person name="Shu S."/>
            <person name="Yoshinaga Y."/>
            <person name="Zane M."/>
            <person name="Rokhsar D."/>
            <person name="Grimwood J."/>
            <person name="Schmutz J."/>
            <person name="Juenger T."/>
        </authorList>
    </citation>
    <scope>NUCLEOTIDE SEQUENCE [LARGE SCALE GENOMIC DNA]</scope>
    <source>
        <strain evidence="3">FIL2</strain>
    </source>
</reference>
<dbReference type="InterPro" id="IPR012337">
    <property type="entry name" value="RNaseH-like_sf"/>
</dbReference>
<accession>A0A2T8I6K1</accession>
<dbReference type="Pfam" id="PF13966">
    <property type="entry name" value="zf-RVT"/>
    <property type="match status" value="1"/>
</dbReference>
<dbReference type="GO" id="GO:0003676">
    <property type="term" value="F:nucleic acid binding"/>
    <property type="evidence" value="ECO:0007669"/>
    <property type="project" value="InterPro"/>
</dbReference>
<dbReference type="InterPro" id="IPR002156">
    <property type="entry name" value="RNaseH_domain"/>
</dbReference>
<gene>
    <name evidence="3" type="ORF">PAHAL_9G619200</name>
</gene>
<organism evidence="3">
    <name type="scientific">Panicum hallii</name>
    <dbReference type="NCBI Taxonomy" id="206008"/>
    <lineage>
        <taxon>Eukaryota</taxon>
        <taxon>Viridiplantae</taxon>
        <taxon>Streptophyta</taxon>
        <taxon>Embryophyta</taxon>
        <taxon>Tracheophyta</taxon>
        <taxon>Spermatophyta</taxon>
        <taxon>Magnoliopsida</taxon>
        <taxon>Liliopsida</taxon>
        <taxon>Poales</taxon>
        <taxon>Poaceae</taxon>
        <taxon>PACMAD clade</taxon>
        <taxon>Panicoideae</taxon>
        <taxon>Panicodae</taxon>
        <taxon>Paniceae</taxon>
        <taxon>Panicinae</taxon>
        <taxon>Panicum</taxon>
        <taxon>Panicum sect. Panicum</taxon>
    </lineage>
</organism>
<dbReference type="CDD" id="cd06222">
    <property type="entry name" value="RNase_H_like"/>
    <property type="match status" value="1"/>
</dbReference>
<evidence type="ECO:0000259" key="1">
    <source>
        <dbReference type="Pfam" id="PF13456"/>
    </source>
</evidence>
<dbReference type="InterPro" id="IPR044730">
    <property type="entry name" value="RNase_H-like_dom_plant"/>
</dbReference>
<feature type="domain" description="Reverse transcriptase zinc-binding" evidence="2">
    <location>
        <begin position="114"/>
        <end position="181"/>
    </location>
</feature>
<dbReference type="PANTHER" id="PTHR47074:SF70">
    <property type="entry name" value="OS07G0513450 PROTEIN"/>
    <property type="match status" value="1"/>
</dbReference>
<dbReference type="SUPFAM" id="SSF53098">
    <property type="entry name" value="Ribonuclease H-like"/>
    <property type="match status" value="1"/>
</dbReference>